<dbReference type="CDD" id="cd00293">
    <property type="entry name" value="USP-like"/>
    <property type="match status" value="1"/>
</dbReference>
<dbReference type="PANTHER" id="PTHR46268">
    <property type="entry name" value="STRESS RESPONSE PROTEIN NHAX"/>
    <property type="match status" value="1"/>
</dbReference>
<gene>
    <name evidence="3" type="ORF">N7U68_08095</name>
</gene>
<sequence>MAYKTIASVLTDESLMFPALECAIDASRAHDAHLDVLALGVDRSSVGYYYSGASAMMLEQSIGRTEEESRQIEAAARSQLTKSDLRWSCESDVAQLVDLARRVAQRVRFSDLAILPQPYGKERGAELEPVTEACLFDAQVPVMIIPDDAQSVARPKRIAIGWNDSAEAMTAARAALPLLKEAEKVHVVIIDPPAHSASRSDPGGLLSQFLARHGVRVEIDVLSKTLPRVSDVLMRHCADMDADLMVLGAYGHSRFREAVFGGATRDLLEQTTVPLLMAH</sequence>
<accession>A0ABY6DEM0</accession>
<comment type="similarity">
    <text evidence="1">Belongs to the universal stress protein A family.</text>
</comment>
<organism evidence="3 4">
    <name type="scientific">Roseovarius pelagicus</name>
    <dbReference type="NCBI Taxonomy" id="2980108"/>
    <lineage>
        <taxon>Bacteria</taxon>
        <taxon>Pseudomonadati</taxon>
        <taxon>Pseudomonadota</taxon>
        <taxon>Alphaproteobacteria</taxon>
        <taxon>Rhodobacterales</taxon>
        <taxon>Roseobacteraceae</taxon>
        <taxon>Roseovarius</taxon>
    </lineage>
</organism>
<dbReference type="EMBL" id="CP106738">
    <property type="protein sequence ID" value="UXX84586.1"/>
    <property type="molecule type" value="Genomic_DNA"/>
</dbReference>
<dbReference type="Proteomes" id="UP001064087">
    <property type="component" value="Chromosome"/>
</dbReference>
<evidence type="ECO:0000259" key="2">
    <source>
        <dbReference type="Pfam" id="PF00582"/>
    </source>
</evidence>
<reference evidence="3" key="1">
    <citation type="submission" date="2022-10" db="EMBL/GenBank/DDBJ databases">
        <title>Roseovarius pelagicus sp. nov., isolated from Arctic seawater.</title>
        <authorList>
            <person name="Hong Y.W."/>
            <person name="Hwang C.Y."/>
        </authorList>
    </citation>
    <scope>NUCLEOTIDE SEQUENCE</scope>
    <source>
        <strain evidence="3">HL-MP18</strain>
    </source>
</reference>
<protein>
    <submittedName>
        <fullName evidence="3">Universal stress protein</fullName>
    </submittedName>
</protein>
<dbReference type="PANTHER" id="PTHR46268:SF15">
    <property type="entry name" value="UNIVERSAL STRESS PROTEIN HP_0031"/>
    <property type="match status" value="1"/>
</dbReference>
<keyword evidence="4" id="KW-1185">Reference proteome</keyword>
<dbReference type="RefSeq" id="WP_263048784.1">
    <property type="nucleotide sequence ID" value="NZ_CP106738.1"/>
</dbReference>
<evidence type="ECO:0000313" key="3">
    <source>
        <dbReference type="EMBL" id="UXX84586.1"/>
    </source>
</evidence>
<evidence type="ECO:0000256" key="1">
    <source>
        <dbReference type="ARBA" id="ARBA00008791"/>
    </source>
</evidence>
<dbReference type="Pfam" id="PF00582">
    <property type="entry name" value="Usp"/>
    <property type="match status" value="1"/>
</dbReference>
<dbReference type="SUPFAM" id="SSF52402">
    <property type="entry name" value="Adenine nucleotide alpha hydrolases-like"/>
    <property type="match status" value="2"/>
</dbReference>
<name>A0ABY6DEM0_9RHOB</name>
<dbReference type="InterPro" id="IPR006016">
    <property type="entry name" value="UspA"/>
</dbReference>
<proteinExistence type="inferred from homology"/>
<dbReference type="Gene3D" id="3.40.50.12370">
    <property type="match status" value="1"/>
</dbReference>
<feature type="domain" description="UspA" evidence="2">
    <location>
        <begin position="156"/>
        <end position="278"/>
    </location>
</feature>
<evidence type="ECO:0000313" key="4">
    <source>
        <dbReference type="Proteomes" id="UP001064087"/>
    </source>
</evidence>